<proteinExistence type="predicted"/>
<dbReference type="EMBL" id="BSUN01000001">
    <property type="protein sequence ID" value="GMA34749.1"/>
    <property type="molecule type" value="Genomic_DNA"/>
</dbReference>
<protein>
    <recommendedName>
        <fullName evidence="4">Secreted protein</fullName>
    </recommendedName>
</protein>
<feature type="region of interest" description="Disordered" evidence="1">
    <location>
        <begin position="61"/>
        <end position="101"/>
    </location>
</feature>
<evidence type="ECO:0000313" key="2">
    <source>
        <dbReference type="EMBL" id="GMA34749.1"/>
    </source>
</evidence>
<organism evidence="2 3">
    <name type="scientific">Demequina litorisediminis</name>
    <dbReference type="NCBI Taxonomy" id="1849022"/>
    <lineage>
        <taxon>Bacteria</taxon>
        <taxon>Bacillati</taxon>
        <taxon>Actinomycetota</taxon>
        <taxon>Actinomycetes</taxon>
        <taxon>Micrococcales</taxon>
        <taxon>Demequinaceae</taxon>
        <taxon>Demequina</taxon>
    </lineage>
</organism>
<name>A0ABQ6IAC3_9MICO</name>
<feature type="compositionally biased region" description="Basic and acidic residues" evidence="1">
    <location>
        <begin position="84"/>
        <end position="101"/>
    </location>
</feature>
<evidence type="ECO:0000313" key="3">
    <source>
        <dbReference type="Proteomes" id="UP001157125"/>
    </source>
</evidence>
<reference evidence="3" key="1">
    <citation type="journal article" date="2019" name="Int. J. Syst. Evol. Microbiol.">
        <title>The Global Catalogue of Microorganisms (GCM) 10K type strain sequencing project: providing services to taxonomists for standard genome sequencing and annotation.</title>
        <authorList>
            <consortium name="The Broad Institute Genomics Platform"/>
            <consortium name="The Broad Institute Genome Sequencing Center for Infectious Disease"/>
            <person name="Wu L."/>
            <person name="Ma J."/>
        </authorList>
    </citation>
    <scope>NUCLEOTIDE SEQUENCE [LARGE SCALE GENOMIC DNA]</scope>
    <source>
        <strain evidence="3">NBRC 112299</strain>
    </source>
</reference>
<evidence type="ECO:0000256" key="1">
    <source>
        <dbReference type="SAM" id="MobiDB-lite"/>
    </source>
</evidence>
<sequence>MTCSFRSCHSVRVTFSALSVWISVFRSSTDLARWSRLFQHYSNGRFRVRRGFHRSFRPSRISDEISGSEGGKGGQGHRYLGGHLDAEQAKGPHDDESLRLR</sequence>
<accession>A0ABQ6IAC3</accession>
<gene>
    <name evidence="2" type="ORF">GCM10025876_09530</name>
</gene>
<comment type="caution">
    <text evidence="2">The sequence shown here is derived from an EMBL/GenBank/DDBJ whole genome shotgun (WGS) entry which is preliminary data.</text>
</comment>
<keyword evidence="3" id="KW-1185">Reference proteome</keyword>
<dbReference type="Proteomes" id="UP001157125">
    <property type="component" value="Unassembled WGS sequence"/>
</dbReference>
<evidence type="ECO:0008006" key="4">
    <source>
        <dbReference type="Google" id="ProtNLM"/>
    </source>
</evidence>